<proteinExistence type="predicted"/>
<dbReference type="EMBL" id="FXTU01000003">
    <property type="protein sequence ID" value="SMP21004.1"/>
    <property type="molecule type" value="Genomic_DNA"/>
</dbReference>
<dbReference type="Pfam" id="PF09700">
    <property type="entry name" value="Cas_Cmr3"/>
    <property type="match status" value="1"/>
</dbReference>
<reference evidence="1" key="1">
    <citation type="submission" date="2017-05" db="EMBL/GenBank/DDBJ databases">
        <authorList>
            <person name="Varghese N."/>
            <person name="Submissions S."/>
        </authorList>
    </citation>
    <scope>NUCLEOTIDE SEQUENCE</scope>
    <source>
        <strain evidence="1">DSM 45262</strain>
    </source>
</reference>
<protein>
    <submittedName>
        <fullName evidence="1">CRISPR-associated protein, Cmr3 family</fullName>
    </submittedName>
</protein>
<evidence type="ECO:0000313" key="2">
    <source>
        <dbReference type="Proteomes" id="UP001157946"/>
    </source>
</evidence>
<dbReference type="Gene3D" id="2.60.40.4350">
    <property type="match status" value="1"/>
</dbReference>
<sequence length="381" mass="42602">MSRIWSFQALDTLFFRDGTPFNMNEPVAMLKSVFPPSMMTLQGAIRTAMAYYRLGWTPNNSIPWPKELGDAGESELKDWGKPDHLGDLRLFGPYLMWKGERLYPSPRILYRKRKEDENWVYARFTLGKVVEASDLGSGIRFPLAENAIDKGEALEVWLTSAGMEAVLSGDVPSPEHMFNPSDGWKLEHRVGIKRSDLTRTAVEGHLYSIALTRPRPELEVIVRVEGLDESWHPMGTQIVPLGGEGRFAKVTVTEELTPELPRMPEVATTKEGIIRFTVSLLTPGTYIDMDQAVRNGPPEVKEICLSAQCISASLGKANQIGGRNMVKNWPRDLFPVLPAGGTWFFEGKIEDLPKLNLLHGALTGELKSYGFGQVVIGTWQE</sequence>
<organism evidence="1 2">
    <name type="scientific">Laceyella tengchongensis</name>
    <dbReference type="NCBI Taxonomy" id="574699"/>
    <lineage>
        <taxon>Bacteria</taxon>
        <taxon>Bacillati</taxon>
        <taxon>Bacillota</taxon>
        <taxon>Bacilli</taxon>
        <taxon>Bacillales</taxon>
        <taxon>Thermoactinomycetaceae</taxon>
        <taxon>Laceyella</taxon>
    </lineage>
</organism>
<dbReference type="Proteomes" id="UP001157946">
    <property type="component" value="Unassembled WGS sequence"/>
</dbReference>
<dbReference type="RefSeq" id="WP_189319016.1">
    <property type="nucleotide sequence ID" value="NZ_FXTU01000003.1"/>
</dbReference>
<comment type="caution">
    <text evidence="1">The sequence shown here is derived from an EMBL/GenBank/DDBJ whole genome shotgun (WGS) entry which is preliminary data.</text>
</comment>
<name>A0AA45WPA1_9BACL</name>
<evidence type="ECO:0000313" key="1">
    <source>
        <dbReference type="EMBL" id="SMP21004.1"/>
    </source>
</evidence>
<gene>
    <name evidence="1" type="ORF">SAMN06265361_103458</name>
</gene>
<dbReference type="Gene3D" id="3.30.70.2940">
    <property type="match status" value="1"/>
</dbReference>
<keyword evidence="2" id="KW-1185">Reference proteome</keyword>
<accession>A0AA45WPA1</accession>
<dbReference type="AlphaFoldDB" id="A0AA45WPA1"/>
<dbReference type="InterPro" id="IPR019117">
    <property type="entry name" value="CRISPR-assoc_protein_Cmr3"/>
</dbReference>